<gene>
    <name evidence="1" type="ORF">CWATWH0003_1814b1</name>
</gene>
<accession>G5J2T2</accession>
<dbReference type="Proteomes" id="UP000003477">
    <property type="component" value="Unassembled WGS sequence"/>
</dbReference>
<feature type="non-terminal residue" evidence="1">
    <location>
        <position position="1"/>
    </location>
</feature>
<organism evidence="1 2">
    <name type="scientific">Crocosphaera watsonii WH 0003</name>
    <dbReference type="NCBI Taxonomy" id="423471"/>
    <lineage>
        <taxon>Bacteria</taxon>
        <taxon>Bacillati</taxon>
        <taxon>Cyanobacteriota</taxon>
        <taxon>Cyanophyceae</taxon>
        <taxon>Oscillatoriophycideae</taxon>
        <taxon>Chroococcales</taxon>
        <taxon>Aphanothecaceae</taxon>
        <taxon>Crocosphaera</taxon>
    </lineage>
</organism>
<sequence>YPVPPKRSGLGECHINHEFLDVYAKLANPHILIRM</sequence>
<name>G5J2T2_CROWT</name>
<dbReference type="EMBL" id="AESD01000277">
    <property type="protein sequence ID" value="EHJ13495.1"/>
    <property type="molecule type" value="Genomic_DNA"/>
</dbReference>
<protein>
    <submittedName>
        <fullName evidence="1">Transposase, IS200/IS605 family</fullName>
    </submittedName>
</protein>
<proteinExistence type="predicted"/>
<evidence type="ECO:0000313" key="2">
    <source>
        <dbReference type="Proteomes" id="UP000003477"/>
    </source>
</evidence>
<evidence type="ECO:0000313" key="1">
    <source>
        <dbReference type="EMBL" id="EHJ13495.1"/>
    </source>
</evidence>
<comment type="caution">
    <text evidence="1">The sequence shown here is derived from an EMBL/GenBank/DDBJ whole genome shotgun (WGS) entry which is preliminary data.</text>
</comment>
<reference evidence="1 2" key="1">
    <citation type="journal article" date="2011" name="Front. Microbiol.">
        <title>Two Strains of Crocosphaera watsonii with Highly Conserved Genomes are Distinguished by Strain-Specific Features.</title>
        <authorList>
            <person name="Bench S.R."/>
            <person name="Ilikchyan I.N."/>
            <person name="Tripp H.J."/>
            <person name="Zehr J.P."/>
        </authorList>
    </citation>
    <scope>NUCLEOTIDE SEQUENCE [LARGE SCALE GENOMIC DNA]</scope>
    <source>
        <strain evidence="1 2">WH 0003</strain>
    </source>
</reference>
<dbReference type="AlphaFoldDB" id="G5J2T2"/>